<dbReference type="EMBL" id="QVMU01000002">
    <property type="protein sequence ID" value="RJX74330.1"/>
    <property type="molecule type" value="Genomic_DNA"/>
</dbReference>
<proteinExistence type="predicted"/>
<comment type="caution">
    <text evidence="2">The sequence shown here is derived from an EMBL/GenBank/DDBJ whole genome shotgun (WGS) entry which is preliminary data.</text>
</comment>
<evidence type="ECO:0000313" key="3">
    <source>
        <dbReference type="Proteomes" id="UP000273252"/>
    </source>
</evidence>
<name>A0A3A6QN65_9VIBR</name>
<sequence>MALKKTLFTLGMLMSSSAFAAHLHFSPEVKIGPYAGSGISGAGLQLGVADTLGFDAVYLSYSHTSAEFLTDKDRLKSYRLGAQYQFPQAPMLGIQFELGAVEYEGSRTIFSSRYRSGTGVSTAASWVFAINDTLGLRAGLDVNYIDKDKTFLSSNLSATLNTGITLRF</sequence>
<feature type="signal peptide" evidence="1">
    <location>
        <begin position="1"/>
        <end position="20"/>
    </location>
</feature>
<gene>
    <name evidence="2" type="ORF">DZ860_04175</name>
</gene>
<protein>
    <recommendedName>
        <fullName evidence="4">Porin family protein</fullName>
    </recommendedName>
</protein>
<reference evidence="2 3" key="1">
    <citation type="submission" date="2018-08" db="EMBL/GenBank/DDBJ databases">
        <title>Vibrio isolated from the Eastern China Marginal Seas.</title>
        <authorList>
            <person name="Li Y."/>
        </authorList>
    </citation>
    <scope>NUCLEOTIDE SEQUENCE [LARGE SCALE GENOMIC DNA]</scope>
    <source>
        <strain evidence="2 3">BEI233</strain>
    </source>
</reference>
<dbReference type="InterPro" id="IPR011250">
    <property type="entry name" value="OMP/PagP_B-barrel"/>
</dbReference>
<dbReference type="SUPFAM" id="SSF56925">
    <property type="entry name" value="OMPA-like"/>
    <property type="match status" value="1"/>
</dbReference>
<dbReference type="Proteomes" id="UP000273252">
    <property type="component" value="Unassembled WGS sequence"/>
</dbReference>
<keyword evidence="3" id="KW-1185">Reference proteome</keyword>
<dbReference type="AlphaFoldDB" id="A0A3A6QN65"/>
<evidence type="ECO:0000313" key="2">
    <source>
        <dbReference type="EMBL" id="RJX74330.1"/>
    </source>
</evidence>
<evidence type="ECO:0008006" key="4">
    <source>
        <dbReference type="Google" id="ProtNLM"/>
    </source>
</evidence>
<dbReference type="RefSeq" id="WP_120029666.1">
    <property type="nucleotide sequence ID" value="NZ_QVMU01000002.1"/>
</dbReference>
<organism evidence="2 3">
    <name type="scientific">Vibrio sinensis</name>
    <dbReference type="NCBI Taxonomy" id="2302434"/>
    <lineage>
        <taxon>Bacteria</taxon>
        <taxon>Pseudomonadati</taxon>
        <taxon>Pseudomonadota</taxon>
        <taxon>Gammaproteobacteria</taxon>
        <taxon>Vibrionales</taxon>
        <taxon>Vibrionaceae</taxon>
        <taxon>Vibrio</taxon>
    </lineage>
</organism>
<feature type="chain" id="PRO_5017472727" description="Porin family protein" evidence="1">
    <location>
        <begin position="21"/>
        <end position="168"/>
    </location>
</feature>
<keyword evidence="1" id="KW-0732">Signal</keyword>
<dbReference type="OrthoDB" id="5897825at2"/>
<accession>A0A3A6QN65</accession>
<evidence type="ECO:0000256" key="1">
    <source>
        <dbReference type="SAM" id="SignalP"/>
    </source>
</evidence>